<dbReference type="PANTHER" id="PTHR34876">
    <property type="match status" value="1"/>
</dbReference>
<keyword evidence="3 11" id="KW-0136">Cellulose degradation</keyword>
<evidence type="ECO:0000256" key="8">
    <source>
        <dbReference type="PIRSR" id="PIRSR001100-1"/>
    </source>
</evidence>
<keyword evidence="7 11" id="KW-0624">Polysaccharide degradation</keyword>
<dbReference type="SMART" id="SM00236">
    <property type="entry name" value="fCBD"/>
    <property type="match status" value="1"/>
</dbReference>
<evidence type="ECO:0000256" key="9">
    <source>
        <dbReference type="PIRSR" id="PIRSR001100-2"/>
    </source>
</evidence>
<feature type="binding site" evidence="9">
    <location>
        <position position="433"/>
    </location>
    <ligand>
        <name>substrate</name>
    </ligand>
</feature>
<name>A0A6P8B816_PYRGI</name>
<feature type="region of interest" description="Disordered" evidence="12">
    <location>
        <begin position="65"/>
        <end position="125"/>
    </location>
</feature>
<evidence type="ECO:0000256" key="4">
    <source>
        <dbReference type="ARBA" id="ARBA00023157"/>
    </source>
</evidence>
<dbReference type="EC" id="3.2.1.-" evidence="11"/>
<feature type="binding site" evidence="9">
    <location>
        <position position="173"/>
    </location>
    <ligand>
        <name>substrate</name>
    </ligand>
</feature>
<feature type="domain" description="CBM1" evidence="13">
    <location>
        <begin position="27"/>
        <end position="63"/>
    </location>
</feature>
<evidence type="ECO:0000256" key="10">
    <source>
        <dbReference type="PROSITE-ProRule" id="PRU10056"/>
    </source>
</evidence>
<dbReference type="PROSITE" id="PS00562">
    <property type="entry name" value="CBM1_1"/>
    <property type="match status" value="1"/>
</dbReference>
<accession>A0A6P8B816</accession>
<reference evidence="15" key="3">
    <citation type="submission" date="2025-08" db="UniProtKB">
        <authorList>
            <consortium name="RefSeq"/>
        </authorList>
    </citation>
    <scope>IDENTIFICATION</scope>
    <source>
        <strain evidence="15">NI907</strain>
    </source>
</reference>
<organism evidence="14 15">
    <name type="scientific">Pyricularia grisea</name>
    <name type="common">Crabgrass-specific blast fungus</name>
    <name type="synonym">Magnaporthe grisea</name>
    <dbReference type="NCBI Taxonomy" id="148305"/>
    <lineage>
        <taxon>Eukaryota</taxon>
        <taxon>Fungi</taxon>
        <taxon>Dikarya</taxon>
        <taxon>Ascomycota</taxon>
        <taxon>Pezizomycotina</taxon>
        <taxon>Sordariomycetes</taxon>
        <taxon>Sordariomycetidae</taxon>
        <taxon>Magnaporthales</taxon>
        <taxon>Pyriculariaceae</taxon>
        <taxon>Pyricularia</taxon>
    </lineage>
</organism>
<feature type="signal peptide" evidence="11">
    <location>
        <begin position="1"/>
        <end position="17"/>
    </location>
</feature>
<feature type="binding site" evidence="9">
    <location>
        <position position="437"/>
    </location>
    <ligand>
        <name>substrate</name>
    </ligand>
</feature>
<keyword evidence="5 11" id="KW-0119">Carbohydrate metabolism</keyword>
<dbReference type="KEGG" id="pgri:PgNI_06679"/>
<dbReference type="GO" id="GO:0005576">
    <property type="term" value="C:extracellular region"/>
    <property type="evidence" value="ECO:0007669"/>
    <property type="project" value="InterPro"/>
</dbReference>
<feature type="binding site" evidence="9">
    <location>
        <position position="344"/>
    </location>
    <ligand>
        <name>substrate</name>
    </ligand>
</feature>
<keyword evidence="2 11" id="KW-0378">Hydrolase</keyword>
<comment type="similarity">
    <text evidence="11">Belongs to the glycosyl hydrolase family 6.</text>
</comment>
<protein>
    <recommendedName>
        <fullName evidence="11">Glucanase</fullName>
        <ecNumber evidence="11">3.2.1.-</ecNumber>
    </recommendedName>
</protein>
<feature type="chain" id="PRO_5028503202" description="Glucanase" evidence="11">
    <location>
        <begin position="18"/>
        <end position="485"/>
    </location>
</feature>
<dbReference type="GO" id="GO:0004553">
    <property type="term" value="F:hydrolase activity, hydrolyzing O-glycosyl compounds"/>
    <property type="evidence" value="ECO:0007669"/>
    <property type="project" value="InterPro"/>
</dbReference>
<feature type="binding site" evidence="9">
    <location>
        <position position="405"/>
    </location>
    <ligand>
        <name>substrate</name>
    </ligand>
</feature>
<evidence type="ECO:0000256" key="12">
    <source>
        <dbReference type="SAM" id="MobiDB-lite"/>
    </source>
</evidence>
<keyword evidence="14" id="KW-1185">Reference proteome</keyword>
<feature type="active site" description="Proton acceptor" evidence="8">
    <location>
        <position position="439"/>
    </location>
</feature>
<evidence type="ECO:0000256" key="6">
    <source>
        <dbReference type="ARBA" id="ARBA00023295"/>
    </source>
</evidence>
<dbReference type="Proteomes" id="UP000515153">
    <property type="component" value="Chromosome I"/>
</dbReference>
<keyword evidence="1 11" id="KW-0732">Signal</keyword>
<dbReference type="GO" id="GO:0030245">
    <property type="term" value="P:cellulose catabolic process"/>
    <property type="evidence" value="ECO:0007669"/>
    <property type="project" value="UniProtKB-KW"/>
</dbReference>
<dbReference type="GeneID" id="41961609"/>
<dbReference type="PIRSF" id="PIRSF001100">
    <property type="entry name" value="Beta_cellobiohydrolase"/>
    <property type="match status" value="1"/>
</dbReference>
<feature type="active site" description="Proton donor" evidence="8">
    <location>
        <position position="260"/>
    </location>
</feature>
<feature type="active site" evidence="10">
    <location>
        <position position="214"/>
    </location>
</feature>
<dbReference type="InterPro" id="IPR000254">
    <property type="entry name" value="CBD"/>
</dbReference>
<evidence type="ECO:0000256" key="3">
    <source>
        <dbReference type="ARBA" id="ARBA00023001"/>
    </source>
</evidence>
<dbReference type="Pfam" id="PF01341">
    <property type="entry name" value="Glyco_hydro_6"/>
    <property type="match status" value="1"/>
</dbReference>
<dbReference type="InterPro" id="IPR036434">
    <property type="entry name" value="Beta_cellobiohydrolase_sf"/>
</dbReference>
<reference evidence="15" key="2">
    <citation type="submission" date="2019-10" db="EMBL/GenBank/DDBJ databases">
        <authorList>
            <consortium name="NCBI Genome Project"/>
        </authorList>
    </citation>
    <scope>NUCLEOTIDE SEQUENCE</scope>
    <source>
        <strain evidence="15">NI907</strain>
    </source>
</reference>
<dbReference type="InterPro" id="IPR001524">
    <property type="entry name" value="Glyco_hydro_6_CS"/>
</dbReference>
<evidence type="ECO:0000259" key="13">
    <source>
        <dbReference type="PROSITE" id="PS51164"/>
    </source>
</evidence>
<dbReference type="GO" id="GO:0030248">
    <property type="term" value="F:cellulose binding"/>
    <property type="evidence" value="ECO:0007669"/>
    <property type="project" value="InterPro"/>
</dbReference>
<feature type="binding site" evidence="9">
    <location>
        <position position="175"/>
    </location>
    <ligand>
        <name>substrate</name>
    </ligand>
</feature>
<dbReference type="InterPro" id="IPR016288">
    <property type="entry name" value="Beta_cellobiohydrolase"/>
</dbReference>
<dbReference type="PANTHER" id="PTHR34876:SF4">
    <property type="entry name" value="1,4-BETA-D-GLUCAN CELLOBIOHYDROLASE C-RELATED"/>
    <property type="match status" value="1"/>
</dbReference>
<feature type="binding site" evidence="9">
    <location>
        <position position="305"/>
    </location>
    <ligand>
        <name>substrate</name>
    </ligand>
</feature>
<dbReference type="InterPro" id="IPR035971">
    <property type="entry name" value="CBD_sf"/>
</dbReference>
<dbReference type="AlphaFoldDB" id="A0A6P8B816"/>
<dbReference type="RefSeq" id="XP_030983310.1">
    <property type="nucleotide sequence ID" value="XM_031126700.1"/>
</dbReference>
<dbReference type="SUPFAM" id="SSF57180">
    <property type="entry name" value="Cellulose-binding domain"/>
    <property type="match status" value="1"/>
</dbReference>
<reference evidence="14 15" key="1">
    <citation type="journal article" date="2019" name="Mol. Biol. Evol.">
        <title>Blast fungal genomes show frequent chromosomal changes, gene gains and losses, and effector gene turnover.</title>
        <authorList>
            <person name="Gomez Luciano L.B."/>
            <person name="Jason Tsai I."/>
            <person name="Chuma I."/>
            <person name="Tosa Y."/>
            <person name="Chen Y.H."/>
            <person name="Li J.Y."/>
            <person name="Li M.Y."/>
            <person name="Jade Lu M.Y."/>
            <person name="Nakayashiki H."/>
            <person name="Li W.H."/>
        </authorList>
    </citation>
    <scope>NUCLEOTIDE SEQUENCE [LARGE SCALE GENOMIC DNA]</scope>
    <source>
        <strain evidence="14 15">NI907</strain>
    </source>
</reference>
<keyword evidence="4" id="KW-1015">Disulfide bond</keyword>
<evidence type="ECO:0000313" key="15">
    <source>
        <dbReference type="RefSeq" id="XP_030983310.1"/>
    </source>
</evidence>
<evidence type="ECO:0000313" key="14">
    <source>
        <dbReference type="Proteomes" id="UP000515153"/>
    </source>
</evidence>
<evidence type="ECO:0000256" key="1">
    <source>
        <dbReference type="ARBA" id="ARBA00022729"/>
    </source>
</evidence>
<evidence type="ECO:0000256" key="7">
    <source>
        <dbReference type="ARBA" id="ARBA00023326"/>
    </source>
</evidence>
<evidence type="ECO:0000256" key="5">
    <source>
        <dbReference type="ARBA" id="ARBA00023277"/>
    </source>
</evidence>
<dbReference type="Pfam" id="PF00734">
    <property type="entry name" value="CBM_1"/>
    <property type="match status" value="1"/>
</dbReference>
<dbReference type="FunFam" id="3.20.20.40:FF:000001">
    <property type="entry name" value="Glucanase"/>
    <property type="match status" value="1"/>
</dbReference>
<evidence type="ECO:0000256" key="11">
    <source>
        <dbReference type="RuleBase" id="RU361186"/>
    </source>
</evidence>
<keyword evidence="6 11" id="KW-0326">Glycosidase</keyword>
<dbReference type="PROSITE" id="PS51164">
    <property type="entry name" value="CBM1_2"/>
    <property type="match status" value="1"/>
</dbReference>
<dbReference type="SUPFAM" id="SSF51989">
    <property type="entry name" value="Glycosyl hydrolases family 6, cellulases"/>
    <property type="match status" value="1"/>
</dbReference>
<dbReference type="PRINTS" id="PR00733">
    <property type="entry name" value="GLHYDRLASE6"/>
</dbReference>
<dbReference type="Gene3D" id="3.20.20.40">
    <property type="entry name" value="1, 4-beta cellobiohydrolase"/>
    <property type="match status" value="1"/>
</dbReference>
<gene>
    <name evidence="15" type="ORF">PgNI_06679</name>
</gene>
<dbReference type="PROSITE" id="PS00655">
    <property type="entry name" value="GLYCOSYL_HYDROL_F6_1"/>
    <property type="match status" value="1"/>
</dbReference>
<proteinExistence type="inferred from homology"/>
<sequence length="485" mass="50978">MASKLFLAAALLQGVLSSPLAVEERQACAAQWAQCGGQGYTGPTCCQSGSTCVVSNQWYSQCLPGSSNPTTTSTTSSSTTSSSTSRPPTSVPTSASTSPTSLPPSTTTRPTTTATGGSGPGTTASFTGNPFAGVNLFPNKFYSSEVHTLAIPSLTGSLVAKASAAAQVPSFQWLDIASKVETLMPGALADIRAANAAGGNYAAQLVVYDLPDRDCAAAASNGEFSIADGGVVKYKAYIDAIRKQLLAYSDVRTILVIVRDSLANMVTNMGVPKCAGAKDAYLECTIYAVKQLNLPHVAMYLDGGHAGWLGWPANLQPAADLFGKLYTDAGKPSQLRGMATNVANYNAWDLATAPSYTTPNPNWDEKKYISAFAPLLAAKGWSAHFIIDQGRSGKQPTGQKEWGHWCNQQGVGFGRRPSADTGSELADAFVWIKPGGECDGVSDPTAPRFDHFCGTDYGAMPNAPQAGQWFQNYFEMLLTNANPPL</sequence>
<feature type="binding site" evidence="9">
    <location>
        <position position="308"/>
    </location>
    <ligand>
        <name>substrate</name>
    </ligand>
</feature>
<evidence type="ECO:0000256" key="2">
    <source>
        <dbReference type="ARBA" id="ARBA00022801"/>
    </source>
</evidence>